<keyword evidence="2" id="KW-1185">Reference proteome</keyword>
<dbReference type="AlphaFoldDB" id="A0A5C8KV28"/>
<dbReference type="EMBL" id="VRTS01000002">
    <property type="protein sequence ID" value="TXK65171.1"/>
    <property type="molecule type" value="Genomic_DNA"/>
</dbReference>
<dbReference type="Proteomes" id="UP000321248">
    <property type="component" value="Unassembled WGS sequence"/>
</dbReference>
<proteinExistence type="predicted"/>
<evidence type="ECO:0000313" key="2">
    <source>
        <dbReference type="Proteomes" id="UP000321248"/>
    </source>
</evidence>
<dbReference type="PANTHER" id="PTHR12526">
    <property type="entry name" value="GLYCOSYLTRANSFERASE"/>
    <property type="match status" value="1"/>
</dbReference>
<reference evidence="1 2" key="1">
    <citation type="submission" date="2019-08" db="EMBL/GenBank/DDBJ databases">
        <authorList>
            <person name="Karlyshev A.V."/>
        </authorList>
    </citation>
    <scope>NUCLEOTIDE SEQUENCE [LARGE SCALE GENOMIC DNA]</scope>
    <source>
        <strain evidence="1 2">Alg18-2.2</strain>
    </source>
</reference>
<dbReference type="CDD" id="cd03801">
    <property type="entry name" value="GT4_PimA-like"/>
    <property type="match status" value="1"/>
</dbReference>
<name>A0A5C8KV28_9GAMM</name>
<dbReference type="Gene3D" id="3.40.50.2000">
    <property type="entry name" value="Glycogen Phosphorylase B"/>
    <property type="match status" value="2"/>
</dbReference>
<gene>
    <name evidence="1" type="ORF">FU658_04335</name>
</gene>
<dbReference type="OrthoDB" id="5290958at2"/>
<organism evidence="1 2">
    <name type="scientific">Alkalisalibacterium limincola</name>
    <dbReference type="NCBI Taxonomy" id="2699169"/>
    <lineage>
        <taxon>Bacteria</taxon>
        <taxon>Pseudomonadati</taxon>
        <taxon>Pseudomonadota</taxon>
        <taxon>Gammaproteobacteria</taxon>
        <taxon>Lysobacterales</taxon>
        <taxon>Lysobacteraceae</taxon>
        <taxon>Alkalisalibacterium</taxon>
    </lineage>
</organism>
<protein>
    <submittedName>
        <fullName evidence="1">Glycosyltransferase family 4 protein</fullName>
    </submittedName>
</protein>
<dbReference type="SUPFAM" id="SSF53756">
    <property type="entry name" value="UDP-Glycosyltransferase/glycogen phosphorylase"/>
    <property type="match status" value="1"/>
</dbReference>
<evidence type="ECO:0000313" key="1">
    <source>
        <dbReference type="EMBL" id="TXK65171.1"/>
    </source>
</evidence>
<sequence>MVQMTAPTRVLMVATSFPENLEDWRGLFIRYMADALGRRADLSMRLWAPPGDVDPAVAFALTPGDRAWLRQLMGRGGIAHVLRNDGIMGKRDAVSLLSRLWFAYRRNLDCDLLHINWLQCALAVPRDTRPLLVTALGSDLALLQSSLLSAALRNRFHGRRVVVCPNADWMAEPLAAAFHGVAKVQFVPFGIHPAWFALSHAPTKPSKWLAVLRLTDAKLGPLLDWAAPLFADGRRELHLFGPMQEQIDLPAWIRFHGPVGPRELQERWFPSATGLVSLSRHSEGRPQVMLEAMAAGLPIVASDIPAHTSFLQHGKTGWICGSSSGFEEAIKALEQPETNDAMGRCAKAWARDEVGSWDDCAARYAKIYRRLLDLEEAT</sequence>
<dbReference type="Pfam" id="PF13692">
    <property type="entry name" value="Glyco_trans_1_4"/>
    <property type="match status" value="1"/>
</dbReference>
<comment type="caution">
    <text evidence="1">The sequence shown here is derived from an EMBL/GenBank/DDBJ whole genome shotgun (WGS) entry which is preliminary data.</text>
</comment>
<accession>A0A5C8KV28</accession>